<keyword evidence="5 6" id="KW-0472">Membrane</keyword>
<feature type="transmembrane region" description="Helical" evidence="6">
    <location>
        <begin position="80"/>
        <end position="102"/>
    </location>
</feature>
<dbReference type="Pfam" id="PF05602">
    <property type="entry name" value="CLPTM1"/>
    <property type="match status" value="1"/>
</dbReference>
<dbReference type="Pfam" id="PF10294">
    <property type="entry name" value="Methyltransf_16"/>
    <property type="match status" value="1"/>
</dbReference>
<evidence type="ECO:0000256" key="5">
    <source>
        <dbReference type="ARBA" id="ARBA00023136"/>
    </source>
</evidence>
<evidence type="ECO:0000313" key="8">
    <source>
        <dbReference type="Proteomes" id="UP001165060"/>
    </source>
</evidence>
<evidence type="ECO:0000313" key="7">
    <source>
        <dbReference type="EMBL" id="GMI37270.1"/>
    </source>
</evidence>
<feature type="transmembrane region" description="Helical" evidence="6">
    <location>
        <begin position="203"/>
        <end position="220"/>
    </location>
</feature>
<gene>
    <name evidence="7" type="ORF">TeGR_g6226</name>
</gene>
<proteinExistence type="inferred from homology"/>
<dbReference type="SUPFAM" id="SSF53335">
    <property type="entry name" value="S-adenosyl-L-methionine-dependent methyltransferases"/>
    <property type="match status" value="1"/>
</dbReference>
<dbReference type="InterPro" id="IPR008429">
    <property type="entry name" value="CLPTM1"/>
</dbReference>
<dbReference type="Proteomes" id="UP001165060">
    <property type="component" value="Unassembled WGS sequence"/>
</dbReference>
<feature type="transmembrane region" description="Helical" evidence="6">
    <location>
        <begin position="268"/>
        <end position="289"/>
    </location>
</feature>
<comment type="caution">
    <text evidence="7">The sequence shown here is derived from an EMBL/GenBank/DDBJ whole genome shotgun (WGS) entry which is preliminary data.</text>
</comment>
<reference evidence="7 8" key="1">
    <citation type="journal article" date="2023" name="Commun. Biol.">
        <title>Genome analysis of Parmales, the sister group of diatoms, reveals the evolutionary specialization of diatoms from phago-mixotrophs to photoautotrophs.</title>
        <authorList>
            <person name="Ban H."/>
            <person name="Sato S."/>
            <person name="Yoshikawa S."/>
            <person name="Yamada K."/>
            <person name="Nakamura Y."/>
            <person name="Ichinomiya M."/>
            <person name="Sato N."/>
            <person name="Blanc-Mathieu R."/>
            <person name="Endo H."/>
            <person name="Kuwata A."/>
            <person name="Ogata H."/>
        </authorList>
    </citation>
    <scope>NUCLEOTIDE SEQUENCE [LARGE SCALE GENOMIC DNA]</scope>
</reference>
<dbReference type="PANTHER" id="PTHR21347">
    <property type="entry name" value="CLEFT LIP AND PALATE ASSOCIATED TRANSMEMBRANE PROTEIN-RELATED"/>
    <property type="match status" value="1"/>
</dbReference>
<organism evidence="7 8">
    <name type="scientific">Tetraparma gracilis</name>
    <dbReference type="NCBI Taxonomy" id="2962635"/>
    <lineage>
        <taxon>Eukaryota</taxon>
        <taxon>Sar</taxon>
        <taxon>Stramenopiles</taxon>
        <taxon>Ochrophyta</taxon>
        <taxon>Bolidophyceae</taxon>
        <taxon>Parmales</taxon>
        <taxon>Triparmaceae</taxon>
        <taxon>Tetraparma</taxon>
    </lineage>
</organism>
<keyword evidence="3 6" id="KW-0812">Transmembrane</keyword>
<dbReference type="InterPro" id="IPR019410">
    <property type="entry name" value="Methyltransf_16"/>
</dbReference>
<keyword evidence="8" id="KW-1185">Reference proteome</keyword>
<dbReference type="PANTHER" id="PTHR21347:SF0">
    <property type="entry name" value="LIPID SCRAMBLASE CLPTM1L"/>
    <property type="match status" value="1"/>
</dbReference>
<evidence type="ECO:0000256" key="2">
    <source>
        <dbReference type="ARBA" id="ARBA00009310"/>
    </source>
</evidence>
<evidence type="ECO:0000256" key="3">
    <source>
        <dbReference type="ARBA" id="ARBA00022692"/>
    </source>
</evidence>
<evidence type="ECO:0000256" key="1">
    <source>
        <dbReference type="ARBA" id="ARBA00004141"/>
    </source>
</evidence>
<evidence type="ECO:0000256" key="4">
    <source>
        <dbReference type="ARBA" id="ARBA00022989"/>
    </source>
</evidence>
<name>A0ABQ6N1D6_9STRA</name>
<comment type="similarity">
    <text evidence="2">Belongs to the CLPTM1 family.</text>
</comment>
<accession>A0ABQ6N1D6</accession>
<protein>
    <submittedName>
        <fullName evidence="7">Uncharacterized protein</fullName>
    </submittedName>
</protein>
<sequence length="610" mass="66745">IYATDISRLSYSSIEIGPDPEGRPDVRLSLSFAALSLLPSTLLKQASQGLRAAEAALAALEPELAAGLFDELRYMLSPRYLYRFVLSNIISFLHVWLSFLAFKNDVGFYVGRKDMSGISASSLLTSFVSSVVIFLYLHDSGGTSSVVLLTVFGEIMVDGWKLKKILRPSLAPSFPFVRVYDPAKTSEGESRTASYDAIASKNLWLALLPLLVGCGAYSLQHNEYRSWYSFGVSHASNMVYALGFVRLCPQIYINYRFKSVTFLPWRVFMYKLFTTFVDDVFAVLIDMPLKHRLMTLRDDVVFLVVLYQTYIYRTDKSRVNEFGMVYEEEKAQLEASSSSSTADPNAGEVEGGSMRSLFGEEEFDENEDETAIPHVWSSSTCSPPVTVEYHLSSTALGHGDALWNSAADIADALCSAAQRERLGLAPPPAGGLSLGGVRSFLELGAAAALPSLVAARLGAKLTVITDQFEENAYRALEATAEKARGGSDGVVRCLEHSWGEGVGELLDANGGAKFDVVVASDCIYNPECHEILLRSASAVLGDAGVLIVGFSFHGNAANDAILAFFERAERDFGLCVAREWDVMHDVQGAAVWSKDENRGNVYIKVLKHAL</sequence>
<dbReference type="InterPro" id="IPR029063">
    <property type="entry name" value="SAM-dependent_MTases_sf"/>
</dbReference>
<dbReference type="EMBL" id="BRYB01004811">
    <property type="protein sequence ID" value="GMI37270.1"/>
    <property type="molecule type" value="Genomic_DNA"/>
</dbReference>
<comment type="subcellular location">
    <subcellularLocation>
        <location evidence="1">Membrane</location>
        <topology evidence="1">Multi-pass membrane protein</topology>
    </subcellularLocation>
</comment>
<feature type="non-terminal residue" evidence="7">
    <location>
        <position position="1"/>
    </location>
</feature>
<feature type="transmembrane region" description="Helical" evidence="6">
    <location>
        <begin position="114"/>
        <end position="137"/>
    </location>
</feature>
<evidence type="ECO:0000256" key="6">
    <source>
        <dbReference type="SAM" id="Phobius"/>
    </source>
</evidence>
<dbReference type="Gene3D" id="3.40.50.150">
    <property type="entry name" value="Vaccinia Virus protein VP39"/>
    <property type="match status" value="1"/>
</dbReference>
<keyword evidence="4 6" id="KW-1133">Transmembrane helix</keyword>
<feature type="transmembrane region" description="Helical" evidence="6">
    <location>
        <begin position="226"/>
        <end position="247"/>
    </location>
</feature>